<dbReference type="AlphaFoldDB" id="A0A9E7A0K3"/>
<proteinExistence type="predicted"/>
<keyword evidence="3" id="KW-1185">Reference proteome</keyword>
<evidence type="ECO:0000256" key="1">
    <source>
        <dbReference type="SAM" id="SignalP"/>
    </source>
</evidence>
<dbReference type="PROSITE" id="PS51257">
    <property type="entry name" value="PROKAR_LIPOPROTEIN"/>
    <property type="match status" value="1"/>
</dbReference>
<sequence length="170" mass="18821">MKPHFYLILLFIAISITGCSSSDDPVNENAPVAEFEIFGELKQVEVESAIYRENNNVFGISGFFAGNSNPFFLRLEMYVDPENPPRETTFVANNSLEVNTFNSDSSFSYTVPCTTNDIEGETCGSIGGSLTSGTIVVTFLEENTYKMILDVETDEGHQLKGKVIQTFNIE</sequence>
<feature type="chain" id="PRO_5039043414" description="Lipoprotein" evidence="1">
    <location>
        <begin position="23"/>
        <end position="170"/>
    </location>
</feature>
<reference evidence="2" key="1">
    <citation type="submission" date="2022-03" db="EMBL/GenBank/DDBJ databases">
        <title>Description of Abyssus ytuae gen. nov., sp. nov., a novel member of the family Flavobacteriaceae isolated from the sediment of Mariana Trench.</title>
        <authorList>
            <person name="Zhang J."/>
            <person name="Xu X."/>
        </authorList>
    </citation>
    <scope>NUCLEOTIDE SEQUENCE</scope>
    <source>
        <strain evidence="2">MT3330</strain>
    </source>
</reference>
<evidence type="ECO:0008006" key="4">
    <source>
        <dbReference type="Google" id="ProtNLM"/>
    </source>
</evidence>
<name>A0A9E7A0K3_9FLAO</name>
<feature type="signal peptide" evidence="1">
    <location>
        <begin position="1"/>
        <end position="22"/>
    </location>
</feature>
<organism evidence="2 3">
    <name type="scientific">Abyssalbus ytuae</name>
    <dbReference type="NCBI Taxonomy" id="2926907"/>
    <lineage>
        <taxon>Bacteria</taxon>
        <taxon>Pseudomonadati</taxon>
        <taxon>Bacteroidota</taxon>
        <taxon>Flavobacteriia</taxon>
        <taxon>Flavobacteriales</taxon>
        <taxon>Flavobacteriaceae</taxon>
        <taxon>Abyssalbus</taxon>
    </lineage>
</organism>
<evidence type="ECO:0000313" key="3">
    <source>
        <dbReference type="Proteomes" id="UP000831290"/>
    </source>
</evidence>
<accession>A0A9E7A0K3</accession>
<protein>
    <recommendedName>
        <fullName evidence="4">Lipoprotein</fullName>
    </recommendedName>
</protein>
<dbReference type="KEGG" id="fbm:MQE35_17310"/>
<dbReference type="Proteomes" id="UP000831290">
    <property type="component" value="Chromosome"/>
</dbReference>
<evidence type="ECO:0000313" key="2">
    <source>
        <dbReference type="EMBL" id="UOB17481.1"/>
    </source>
</evidence>
<dbReference type="EMBL" id="CP094358">
    <property type="protein sequence ID" value="UOB17481.1"/>
    <property type="molecule type" value="Genomic_DNA"/>
</dbReference>
<gene>
    <name evidence="2" type="ORF">MQE35_17310</name>
</gene>
<keyword evidence="1" id="KW-0732">Signal</keyword>
<dbReference type="RefSeq" id="WP_255842961.1">
    <property type="nucleotide sequence ID" value="NZ_CP094358.1"/>
</dbReference>